<dbReference type="SUPFAM" id="SSF55469">
    <property type="entry name" value="FMN-dependent nitroreductase-like"/>
    <property type="match status" value="1"/>
</dbReference>
<feature type="domain" description="Nitroreductase" evidence="1">
    <location>
        <begin position="422"/>
        <end position="508"/>
    </location>
</feature>
<protein>
    <submittedName>
        <fullName evidence="2">SagB-type dehydrogenase family enzyme</fullName>
    </submittedName>
</protein>
<accession>A0A2T6C8T7</accession>
<dbReference type="Pfam" id="PF00881">
    <property type="entry name" value="Nitroreductase"/>
    <property type="match status" value="2"/>
</dbReference>
<dbReference type="RefSeq" id="WP_108021761.1">
    <property type="nucleotide sequence ID" value="NZ_QBKR01000002.1"/>
</dbReference>
<dbReference type="PANTHER" id="PTHR43745">
    <property type="entry name" value="NITROREDUCTASE MJ1384-RELATED"/>
    <property type="match status" value="1"/>
</dbReference>
<gene>
    <name evidence="2" type="ORF">C8P63_102204</name>
</gene>
<evidence type="ECO:0000313" key="3">
    <source>
        <dbReference type="Proteomes" id="UP000244240"/>
    </source>
</evidence>
<dbReference type="InterPro" id="IPR029479">
    <property type="entry name" value="Nitroreductase"/>
</dbReference>
<dbReference type="InterPro" id="IPR000415">
    <property type="entry name" value="Nitroreductase-like"/>
</dbReference>
<dbReference type="PANTHER" id="PTHR43745:SF2">
    <property type="entry name" value="NITROREDUCTASE MJ1384-RELATED"/>
    <property type="match status" value="1"/>
</dbReference>
<evidence type="ECO:0000313" key="2">
    <source>
        <dbReference type="EMBL" id="PTX64709.1"/>
    </source>
</evidence>
<feature type="domain" description="Nitroreductase" evidence="1">
    <location>
        <begin position="91"/>
        <end position="234"/>
    </location>
</feature>
<name>A0A2T6C8T7_9BACL</name>
<comment type="caution">
    <text evidence="2">The sequence shown here is derived from an EMBL/GenBank/DDBJ whole genome shotgun (WGS) entry which is preliminary data.</text>
</comment>
<dbReference type="InterPro" id="IPR020051">
    <property type="entry name" value="SagB-type_dehydrogenase"/>
</dbReference>
<dbReference type="EMBL" id="QBKR01000002">
    <property type="protein sequence ID" value="PTX64709.1"/>
    <property type="molecule type" value="Genomic_DNA"/>
</dbReference>
<organism evidence="2 3">
    <name type="scientific">Melghirimyces profundicolus</name>
    <dbReference type="NCBI Taxonomy" id="1242148"/>
    <lineage>
        <taxon>Bacteria</taxon>
        <taxon>Bacillati</taxon>
        <taxon>Bacillota</taxon>
        <taxon>Bacilli</taxon>
        <taxon>Bacillales</taxon>
        <taxon>Thermoactinomycetaceae</taxon>
        <taxon>Melghirimyces</taxon>
    </lineage>
</organism>
<dbReference type="Proteomes" id="UP000244240">
    <property type="component" value="Unassembled WGS sequence"/>
</dbReference>
<dbReference type="InterPro" id="IPR052544">
    <property type="entry name" value="Bacteriocin_Proc_Enz"/>
</dbReference>
<proteinExistence type="predicted"/>
<reference evidence="2 3" key="1">
    <citation type="submission" date="2018-04" db="EMBL/GenBank/DDBJ databases">
        <title>Genomic Encyclopedia of Archaeal and Bacterial Type Strains, Phase II (KMG-II): from individual species to whole genera.</title>
        <authorList>
            <person name="Goeker M."/>
        </authorList>
    </citation>
    <scope>NUCLEOTIDE SEQUENCE [LARGE SCALE GENOMIC DNA]</scope>
    <source>
        <strain evidence="2 3">DSM 45787</strain>
    </source>
</reference>
<dbReference type="CDD" id="cd02142">
    <property type="entry name" value="McbC_SagB-like_oxidoreductase"/>
    <property type="match status" value="1"/>
</dbReference>
<dbReference type="NCBIfam" id="TIGR03605">
    <property type="entry name" value="antibiot_sagB"/>
    <property type="match status" value="1"/>
</dbReference>
<dbReference type="Gene3D" id="3.40.109.10">
    <property type="entry name" value="NADH Oxidase"/>
    <property type="match status" value="2"/>
</dbReference>
<dbReference type="AlphaFoldDB" id="A0A2T6C8T7"/>
<sequence>MNLKDFLYCLHFDIDRIQSPNGEVDGDDIPLPYKLYRGLPAFPLSSEVPLALEKGAPLKPDLRGLGHFLWFTSGLQQCCQSAGVWDSAEAAPERVQCRRYIPSGGALYPNECYVYLKLEELPSGVYHYDPAHHRLVLLRKGDFDSFLSRALGRRCEMSSCFGAVFLSTMFWKNAFKYGNFAYRLQGLDTGVLIGQFLEVAERSGIQAGVCFQFLDRAVNRLLGLSETEESVYAVIPLSREPIGLGEGSGRDGPFSETELCGELEPLAYHHHVRSGRVRELPMLIRMNGASMQESTAAFRQVGEEKRIPPESKGIPLPRVNRPVRDLGEVCRKRVSPGTDFVLGKVSQRQLATLLREATASFHCRNDLDGNVEKVGSRLTLRVSLYGVENIPDGAYEYDGTAHALLPVRPGDHRARLQQGMSLHNVNLFQVPLCFHVTGARDHLTGELGFRGYRIQQMEAGMLLQRLLLAATALGLGGHPLLGFDGHLCDDLYRLTPQNQTTLIQIPVGPHRPRPVLQGSLHG</sequence>
<keyword evidence="3" id="KW-1185">Reference proteome</keyword>
<dbReference type="GO" id="GO:0016491">
    <property type="term" value="F:oxidoreductase activity"/>
    <property type="evidence" value="ECO:0007669"/>
    <property type="project" value="InterPro"/>
</dbReference>
<dbReference type="OrthoDB" id="9801593at2"/>
<evidence type="ECO:0000259" key="1">
    <source>
        <dbReference type="Pfam" id="PF00881"/>
    </source>
</evidence>